<organism evidence="1 2">
    <name type="scientific">Euplotes crassus</name>
    <dbReference type="NCBI Taxonomy" id="5936"/>
    <lineage>
        <taxon>Eukaryota</taxon>
        <taxon>Sar</taxon>
        <taxon>Alveolata</taxon>
        <taxon>Ciliophora</taxon>
        <taxon>Intramacronucleata</taxon>
        <taxon>Spirotrichea</taxon>
        <taxon>Hypotrichia</taxon>
        <taxon>Euplotida</taxon>
        <taxon>Euplotidae</taxon>
        <taxon>Moneuplotes</taxon>
    </lineage>
</organism>
<keyword evidence="2" id="KW-1185">Reference proteome</keyword>
<evidence type="ECO:0000313" key="2">
    <source>
        <dbReference type="Proteomes" id="UP001295684"/>
    </source>
</evidence>
<sequence>MHVEELEFLPKIRKTIKPSPTFELVAATIILDRHKILKASRWCFALPSLC</sequence>
<proteinExistence type="predicted"/>
<gene>
    <name evidence="1" type="ORF">ECRASSUSDP1_LOCUS2075</name>
</gene>
<dbReference type="EMBL" id="CAMPGE010001965">
    <property type="protein sequence ID" value="CAI2360770.1"/>
    <property type="molecule type" value="Genomic_DNA"/>
</dbReference>
<accession>A0AAD1U3J2</accession>
<dbReference type="Proteomes" id="UP001295684">
    <property type="component" value="Unassembled WGS sequence"/>
</dbReference>
<evidence type="ECO:0000313" key="1">
    <source>
        <dbReference type="EMBL" id="CAI2360770.1"/>
    </source>
</evidence>
<dbReference type="AlphaFoldDB" id="A0AAD1U3J2"/>
<comment type="caution">
    <text evidence="1">The sequence shown here is derived from an EMBL/GenBank/DDBJ whole genome shotgun (WGS) entry which is preliminary data.</text>
</comment>
<reference evidence="1" key="1">
    <citation type="submission" date="2023-07" db="EMBL/GenBank/DDBJ databases">
        <authorList>
            <consortium name="AG Swart"/>
            <person name="Singh M."/>
            <person name="Singh A."/>
            <person name="Seah K."/>
            <person name="Emmerich C."/>
        </authorList>
    </citation>
    <scope>NUCLEOTIDE SEQUENCE</scope>
    <source>
        <strain evidence="1">DP1</strain>
    </source>
</reference>
<name>A0AAD1U3J2_EUPCR</name>
<protein>
    <submittedName>
        <fullName evidence="1">Uncharacterized protein</fullName>
    </submittedName>
</protein>